<proteinExistence type="predicted"/>
<dbReference type="Pfam" id="PF20283">
    <property type="entry name" value="CTD7"/>
    <property type="match status" value="1"/>
</dbReference>
<reference evidence="2" key="1">
    <citation type="submission" date="2016-09" db="EMBL/GenBank/DDBJ databases">
        <authorList>
            <person name="Capua I."/>
            <person name="De Benedictis P."/>
            <person name="Joannis T."/>
            <person name="Lombin L.H."/>
            <person name="Cattoli G."/>
        </authorList>
    </citation>
    <scope>NUCLEOTIDE SEQUENCE</scope>
    <source>
        <strain evidence="2">B9</strain>
    </source>
</reference>
<feature type="domain" description="ABC-three component systems C-terminal" evidence="1">
    <location>
        <begin position="265"/>
        <end position="384"/>
    </location>
</feature>
<dbReference type="EMBL" id="FMSH01000523">
    <property type="protein sequence ID" value="SCV00596.1"/>
    <property type="molecule type" value="Genomic_DNA"/>
</dbReference>
<dbReference type="AlphaFoldDB" id="A0A1K0J3K2"/>
<sequence>MKSSQSHSVKHSAAGPYLGFSLQPVRLCYYLLCSPSDASVSLEHLDDVAVHYADGTVLVEQCKSALSHNALSDWSGDLWKTIANWLRAVQTKKIDSKKTSFQLYVTPIRTGKISSAMHAATSAEAVLSVTKSVKEKLAKKAEPPKCMEFVQHFLVATDDERRAVVQRMSVLSDDDDPLDALRALLTPTVPNQSVDIICEAAIGMAKEWADRCIRRNLPATIHVAEFRRNFHAFVQRNNLVGYLPSFSAVVTPDQAAAVLISRPTFVRQLELVGATQEQQVRAVSDFLRTSADKAKWAEQGFVFEGSFAEWEDSLMRRHSAIRGEVNDLYADKAEAVRGRTIYNRCSGLDVQLDSRTVPGHFTHGGYNDLADRLELGWHPQYQALLKGGDKK</sequence>
<accession>A0A1K0J3K2</accession>
<organism evidence="2">
    <name type="scientific">Cupriavidus necator</name>
    <name type="common">Alcaligenes eutrophus</name>
    <name type="synonym">Ralstonia eutropha</name>
    <dbReference type="NCBI Taxonomy" id="106590"/>
    <lineage>
        <taxon>Bacteria</taxon>
        <taxon>Pseudomonadati</taxon>
        <taxon>Pseudomonadota</taxon>
        <taxon>Betaproteobacteria</taxon>
        <taxon>Burkholderiales</taxon>
        <taxon>Burkholderiaceae</taxon>
        <taxon>Cupriavidus</taxon>
    </lineage>
</organism>
<gene>
    <name evidence="2" type="primary">ymg</name>
    <name evidence="2" type="ORF">CNECB9_740009</name>
</gene>
<evidence type="ECO:0000313" key="2">
    <source>
        <dbReference type="EMBL" id="SCV00596.1"/>
    </source>
</evidence>
<dbReference type="InterPro" id="IPR046913">
    <property type="entry name" value="ABC-3C_CTD7"/>
</dbReference>
<protein>
    <submittedName>
        <fullName evidence="2">Ymg</fullName>
    </submittedName>
</protein>
<evidence type="ECO:0000259" key="1">
    <source>
        <dbReference type="Pfam" id="PF20283"/>
    </source>
</evidence>
<dbReference type="RefSeq" id="WP_340530644.1">
    <property type="nucleotide sequence ID" value="NZ_FMSH01000523.1"/>
</dbReference>
<name>A0A1K0J3K2_CUPNE</name>